<dbReference type="AlphaFoldDB" id="A0A507AR43"/>
<accession>A0A507AR43</accession>
<dbReference type="OrthoDB" id="4843554at2759"/>
<feature type="compositionally biased region" description="Polar residues" evidence="1">
    <location>
        <begin position="7"/>
        <end position="18"/>
    </location>
</feature>
<organism evidence="2 3">
    <name type="scientific">Thyridium curvatum</name>
    <dbReference type="NCBI Taxonomy" id="1093900"/>
    <lineage>
        <taxon>Eukaryota</taxon>
        <taxon>Fungi</taxon>
        <taxon>Dikarya</taxon>
        <taxon>Ascomycota</taxon>
        <taxon>Pezizomycotina</taxon>
        <taxon>Sordariomycetes</taxon>
        <taxon>Sordariomycetidae</taxon>
        <taxon>Thyridiales</taxon>
        <taxon>Thyridiaceae</taxon>
        <taxon>Thyridium</taxon>
    </lineage>
</organism>
<keyword evidence="3" id="KW-1185">Reference proteome</keyword>
<dbReference type="STRING" id="1093900.A0A507AR43"/>
<evidence type="ECO:0000256" key="1">
    <source>
        <dbReference type="SAM" id="MobiDB-lite"/>
    </source>
</evidence>
<proteinExistence type="predicted"/>
<dbReference type="InParanoid" id="A0A507AR43"/>
<reference evidence="2 3" key="1">
    <citation type="submission" date="2019-06" db="EMBL/GenBank/DDBJ databases">
        <title>Draft genome sequence of the filamentous fungus Phialemoniopsis curvata isolated from diesel fuel.</title>
        <authorList>
            <person name="Varaljay V.A."/>
            <person name="Lyon W.J."/>
            <person name="Crouch A.L."/>
            <person name="Drake C.E."/>
            <person name="Hollomon J.M."/>
            <person name="Nadeau L.J."/>
            <person name="Nunn H.S."/>
            <person name="Stevenson B.S."/>
            <person name="Bojanowski C.L."/>
            <person name="Crookes-Goodson W.J."/>
        </authorList>
    </citation>
    <scope>NUCLEOTIDE SEQUENCE [LARGE SCALE GENOMIC DNA]</scope>
    <source>
        <strain evidence="2 3">D216</strain>
    </source>
</reference>
<feature type="region of interest" description="Disordered" evidence="1">
    <location>
        <begin position="1"/>
        <end position="23"/>
    </location>
</feature>
<sequence length="435" mass="46762">MRGPTPKRSQLFVSTEQGSRPRKRVPTWQLNPLHGRSAGLGVRDFLVSNPACDSCSFSAGGNQPNRTGSCEEPHRPNCAGFRPANPAEKEVKNWGRGLLSRAPCPNLAWVVVHLLPVQGGKGGGRVEEKRAPPVEAPSCQGAEVSRVCLRTPVRPKERCFSAGVPSHCFTPAHARAPQIWRQMTQSSAEQCIRKGNHHGLVGRFEFAEPKGFEYMEVYDKFEEELAYKTDNMQLLRPILLSWLTIASVVRGEELEGPTVPAACRTICEPIVLLSNACDVELDEDKKKKSKRGDGPLDELEDRLEAGCLCQNKSFDVAKISALCADCIMQNPTDKEAVKDVSKIMSECAFSSTKYAPSATSLVAGITIVAIVPTVQGVASPPKQTGGLGDSNSVNAGAQPQRSLASRRSLATSADGAISAALGAVVLGFLFCTIAL</sequence>
<dbReference type="RefSeq" id="XP_030991984.1">
    <property type="nucleotide sequence ID" value="XM_031143560.1"/>
</dbReference>
<protein>
    <submittedName>
        <fullName evidence="2">Uncharacterized protein</fullName>
    </submittedName>
</protein>
<dbReference type="Proteomes" id="UP000319257">
    <property type="component" value="Unassembled WGS sequence"/>
</dbReference>
<comment type="caution">
    <text evidence="2">The sequence shown here is derived from an EMBL/GenBank/DDBJ whole genome shotgun (WGS) entry which is preliminary data.</text>
</comment>
<evidence type="ECO:0000313" key="3">
    <source>
        <dbReference type="Proteomes" id="UP000319257"/>
    </source>
</evidence>
<name>A0A507AR43_9PEZI</name>
<dbReference type="GeneID" id="41976125"/>
<evidence type="ECO:0000313" key="2">
    <source>
        <dbReference type="EMBL" id="TPX10273.1"/>
    </source>
</evidence>
<gene>
    <name evidence="2" type="ORF">E0L32_008678</name>
</gene>
<dbReference type="EMBL" id="SKBQ01000059">
    <property type="protein sequence ID" value="TPX10273.1"/>
    <property type="molecule type" value="Genomic_DNA"/>
</dbReference>